<organism evidence="2 3">
    <name type="scientific">Microscilla marina ATCC 23134</name>
    <dbReference type="NCBI Taxonomy" id="313606"/>
    <lineage>
        <taxon>Bacteria</taxon>
        <taxon>Pseudomonadati</taxon>
        <taxon>Bacteroidota</taxon>
        <taxon>Cytophagia</taxon>
        <taxon>Cytophagales</taxon>
        <taxon>Microscillaceae</taxon>
        <taxon>Microscilla</taxon>
    </lineage>
</organism>
<dbReference type="PANTHER" id="PTHR43943:SF2">
    <property type="entry name" value="DEHYDROGENASE_REDUCTASE 4"/>
    <property type="match status" value="1"/>
</dbReference>
<gene>
    <name evidence="2" type="ORF">M23134_03337</name>
</gene>
<dbReference type="InterPro" id="IPR036291">
    <property type="entry name" value="NAD(P)-bd_dom_sf"/>
</dbReference>
<accession>A1ZUY5</accession>
<dbReference type="Proteomes" id="UP000004095">
    <property type="component" value="Unassembled WGS sequence"/>
</dbReference>
<name>A1ZUY5_MICM2</name>
<evidence type="ECO:0000256" key="1">
    <source>
        <dbReference type="ARBA" id="ARBA00006484"/>
    </source>
</evidence>
<keyword evidence="3" id="KW-1185">Reference proteome</keyword>
<dbReference type="PRINTS" id="PR00081">
    <property type="entry name" value="GDHRDH"/>
</dbReference>
<reference evidence="2 3" key="1">
    <citation type="submission" date="2007-01" db="EMBL/GenBank/DDBJ databases">
        <authorList>
            <person name="Haygood M."/>
            <person name="Podell S."/>
            <person name="Anderson C."/>
            <person name="Hopkinson B."/>
            <person name="Roe K."/>
            <person name="Barbeau K."/>
            <person name="Gaasterland T."/>
            <person name="Ferriera S."/>
            <person name="Johnson J."/>
            <person name="Kravitz S."/>
            <person name="Beeson K."/>
            <person name="Sutton G."/>
            <person name="Rogers Y.-H."/>
            <person name="Friedman R."/>
            <person name="Frazier M."/>
            <person name="Venter J.C."/>
        </authorList>
    </citation>
    <scope>NUCLEOTIDE SEQUENCE [LARGE SCALE GENOMIC DNA]</scope>
    <source>
        <strain evidence="2 3">ATCC 23134</strain>
    </source>
</reference>
<dbReference type="OrthoDB" id="9804104at2"/>
<sequence>MKENLSLNDKVAIVTGASKGIGEAIVRLYAAHGAKVVVSSRKQVAVDAVAESIRQSGGEAIGIEAHMGKMDSIKTLVDKTLEHYGRIDIIVNNAATNPVFGAVENCNESAFDKIMDVNVKGCFELAKLALPSMKANKSGSIINMSSIGGLKPEPGLGIYSVSKAALVMLTKVMAKEWGRHNIRANAICPGLIKTKFSQALWQNEQVSDHFMKNLPIARLGTPEDIARLSLFLASDASSYSTGGVFTSDGGFLV</sequence>
<comment type="similarity">
    <text evidence="1">Belongs to the short-chain dehydrogenases/reductases (SDR) family.</text>
</comment>
<dbReference type="PROSITE" id="PS00061">
    <property type="entry name" value="ADH_SHORT"/>
    <property type="match status" value="1"/>
</dbReference>
<dbReference type="NCBIfam" id="NF005559">
    <property type="entry name" value="PRK07231.1"/>
    <property type="match status" value="1"/>
</dbReference>
<dbReference type="RefSeq" id="WP_002702100.1">
    <property type="nucleotide sequence ID" value="NZ_AAWS01000043.1"/>
</dbReference>
<dbReference type="SUPFAM" id="SSF51735">
    <property type="entry name" value="NAD(P)-binding Rossmann-fold domains"/>
    <property type="match status" value="1"/>
</dbReference>
<dbReference type="AlphaFoldDB" id="A1ZUY5"/>
<proteinExistence type="inferred from homology"/>
<dbReference type="CDD" id="cd05233">
    <property type="entry name" value="SDR_c"/>
    <property type="match status" value="1"/>
</dbReference>
<comment type="caution">
    <text evidence="2">The sequence shown here is derived from an EMBL/GenBank/DDBJ whole genome shotgun (WGS) entry which is preliminary data.</text>
</comment>
<dbReference type="eggNOG" id="COG1028">
    <property type="taxonomic scope" value="Bacteria"/>
</dbReference>
<dbReference type="PANTHER" id="PTHR43943">
    <property type="entry name" value="DEHYDROGENASE/REDUCTASE (SDR FAMILY) MEMBER 4"/>
    <property type="match status" value="1"/>
</dbReference>
<dbReference type="PRINTS" id="PR00080">
    <property type="entry name" value="SDRFAMILY"/>
</dbReference>
<dbReference type="GO" id="GO:0004090">
    <property type="term" value="F:carbonyl reductase (NADPH) activity"/>
    <property type="evidence" value="ECO:0007669"/>
    <property type="project" value="UniProtKB-EC"/>
</dbReference>
<dbReference type="Gene3D" id="3.40.50.720">
    <property type="entry name" value="NAD(P)-binding Rossmann-like Domain"/>
    <property type="match status" value="1"/>
</dbReference>
<dbReference type="InterPro" id="IPR020904">
    <property type="entry name" value="Sc_DH/Rdtase_CS"/>
</dbReference>
<evidence type="ECO:0000313" key="2">
    <source>
        <dbReference type="EMBL" id="EAY25763.1"/>
    </source>
</evidence>
<dbReference type="FunFam" id="3.40.50.720:FF:000084">
    <property type="entry name" value="Short-chain dehydrogenase reductase"/>
    <property type="match status" value="1"/>
</dbReference>
<dbReference type="InterPro" id="IPR002347">
    <property type="entry name" value="SDR_fam"/>
</dbReference>
<dbReference type="Pfam" id="PF13561">
    <property type="entry name" value="adh_short_C2"/>
    <property type="match status" value="1"/>
</dbReference>
<dbReference type="EMBL" id="AAWS01000043">
    <property type="protein sequence ID" value="EAY25763.1"/>
    <property type="molecule type" value="Genomic_DNA"/>
</dbReference>
<evidence type="ECO:0000313" key="3">
    <source>
        <dbReference type="Proteomes" id="UP000004095"/>
    </source>
</evidence>
<dbReference type="EC" id="1.1.1.184" evidence="2"/>
<protein>
    <submittedName>
        <fullName evidence="2">Dehydrogenase/reductase SDR family member 4</fullName>
        <ecNumber evidence="2">1.1.1.184</ecNumber>
    </submittedName>
</protein>
<keyword evidence="2" id="KW-0560">Oxidoreductase</keyword>